<evidence type="ECO:0000313" key="3">
    <source>
        <dbReference type="Proteomes" id="UP001160148"/>
    </source>
</evidence>
<dbReference type="AlphaFoldDB" id="A0AAV0W9A5"/>
<keyword evidence="1" id="KW-0175">Coiled coil</keyword>
<keyword evidence="3" id="KW-1185">Reference proteome</keyword>
<sequence length="273" mass="31336">MADENPKNRDQGMSSNSAVDGVKWQDLMSTIILDRLEASFGNWDDELPHTTGRMTQNTKTDCDGRPQQCTIVGGESSRMPYFDSACHDDDTGLVHTTTDQDSIACTSLLYDCSTDGFLDGNNRCCRCGMKPQYSLSCLTNNPSSRESISEKIKKNETENIKQQVEIYRNRLECLLKMNYQLQSELKKTIRKNLLMEQYITWPYAVNNGKVEFPGKNDLDQRFDRLFKELEKIRNELKPIQNESYIVSKLEKILHIPLPGCLNTKSCNKYMNKK</sequence>
<evidence type="ECO:0000313" key="2">
    <source>
        <dbReference type="EMBL" id="CAI6352337.1"/>
    </source>
</evidence>
<protein>
    <submittedName>
        <fullName evidence="2">Uncharacterized protein</fullName>
    </submittedName>
</protein>
<proteinExistence type="predicted"/>
<gene>
    <name evidence="2" type="ORF">MEUPH1_LOCUS8592</name>
</gene>
<organism evidence="2 3">
    <name type="scientific">Macrosiphum euphorbiae</name>
    <name type="common">potato aphid</name>
    <dbReference type="NCBI Taxonomy" id="13131"/>
    <lineage>
        <taxon>Eukaryota</taxon>
        <taxon>Metazoa</taxon>
        <taxon>Ecdysozoa</taxon>
        <taxon>Arthropoda</taxon>
        <taxon>Hexapoda</taxon>
        <taxon>Insecta</taxon>
        <taxon>Pterygota</taxon>
        <taxon>Neoptera</taxon>
        <taxon>Paraneoptera</taxon>
        <taxon>Hemiptera</taxon>
        <taxon>Sternorrhyncha</taxon>
        <taxon>Aphidomorpha</taxon>
        <taxon>Aphidoidea</taxon>
        <taxon>Aphididae</taxon>
        <taxon>Macrosiphini</taxon>
        <taxon>Macrosiphum</taxon>
    </lineage>
</organism>
<name>A0AAV0W9A5_9HEMI</name>
<accession>A0AAV0W9A5</accession>
<dbReference type="EMBL" id="CARXXK010000001">
    <property type="protein sequence ID" value="CAI6352337.1"/>
    <property type="molecule type" value="Genomic_DNA"/>
</dbReference>
<feature type="coiled-coil region" evidence="1">
    <location>
        <begin position="215"/>
        <end position="242"/>
    </location>
</feature>
<comment type="caution">
    <text evidence="2">The sequence shown here is derived from an EMBL/GenBank/DDBJ whole genome shotgun (WGS) entry which is preliminary data.</text>
</comment>
<dbReference type="Proteomes" id="UP001160148">
    <property type="component" value="Unassembled WGS sequence"/>
</dbReference>
<evidence type="ECO:0000256" key="1">
    <source>
        <dbReference type="SAM" id="Coils"/>
    </source>
</evidence>
<reference evidence="2 3" key="1">
    <citation type="submission" date="2023-01" db="EMBL/GenBank/DDBJ databases">
        <authorList>
            <person name="Whitehead M."/>
        </authorList>
    </citation>
    <scope>NUCLEOTIDE SEQUENCE [LARGE SCALE GENOMIC DNA]</scope>
</reference>